<keyword evidence="1" id="KW-0472">Membrane</keyword>
<evidence type="ECO:0000256" key="1">
    <source>
        <dbReference type="SAM" id="Phobius"/>
    </source>
</evidence>
<feature type="transmembrane region" description="Helical" evidence="1">
    <location>
        <begin position="58"/>
        <end position="81"/>
    </location>
</feature>
<keyword evidence="4" id="KW-1185">Reference proteome</keyword>
<evidence type="ECO:0000313" key="4">
    <source>
        <dbReference type="Proteomes" id="UP001321477"/>
    </source>
</evidence>
<dbReference type="InterPro" id="IPR005182">
    <property type="entry name" value="YdbS-like_PH"/>
</dbReference>
<dbReference type="Proteomes" id="UP001321477">
    <property type="component" value="Chromosome"/>
</dbReference>
<proteinExistence type="predicted"/>
<keyword evidence="1" id="KW-1133">Transmembrane helix</keyword>
<reference evidence="4" key="1">
    <citation type="journal article" date="2019" name="Int. J. Syst. Evol. Microbiol.">
        <title>The Global Catalogue of Microorganisms (GCM) 10K type strain sequencing project: providing services to taxonomists for standard genome sequencing and annotation.</title>
        <authorList>
            <consortium name="The Broad Institute Genomics Platform"/>
            <consortium name="The Broad Institute Genome Sequencing Center for Infectious Disease"/>
            <person name="Wu L."/>
            <person name="Ma J."/>
        </authorList>
    </citation>
    <scope>NUCLEOTIDE SEQUENCE [LARGE SCALE GENOMIC DNA]</scope>
    <source>
        <strain evidence="4">NBRC 109019</strain>
    </source>
</reference>
<protein>
    <recommendedName>
        <fullName evidence="2">YdbS-like PH domain-containing protein</fullName>
    </recommendedName>
</protein>
<gene>
    <name evidence="3" type="ORF">GCM10025870_08530</name>
</gene>
<feature type="domain" description="YdbS-like PH" evidence="2">
    <location>
        <begin position="80"/>
        <end position="146"/>
    </location>
</feature>
<dbReference type="PANTHER" id="PTHR37938">
    <property type="entry name" value="BLL0215 PROTEIN"/>
    <property type="match status" value="1"/>
</dbReference>
<accession>A0ABN6YCX1</accession>
<evidence type="ECO:0000259" key="2">
    <source>
        <dbReference type="Pfam" id="PF03703"/>
    </source>
</evidence>
<dbReference type="PANTHER" id="PTHR37938:SF1">
    <property type="entry name" value="BLL0215 PROTEIN"/>
    <property type="match status" value="1"/>
</dbReference>
<name>A0ABN6YCX1_9MICO</name>
<organism evidence="3 4">
    <name type="scientific">Agromyces marinus</name>
    <dbReference type="NCBI Taxonomy" id="1389020"/>
    <lineage>
        <taxon>Bacteria</taxon>
        <taxon>Bacillati</taxon>
        <taxon>Actinomycetota</taxon>
        <taxon>Actinomycetes</taxon>
        <taxon>Micrococcales</taxon>
        <taxon>Microbacteriaceae</taxon>
        <taxon>Agromyces</taxon>
    </lineage>
</organism>
<evidence type="ECO:0000313" key="3">
    <source>
        <dbReference type="EMBL" id="BDZ53780.1"/>
    </source>
</evidence>
<dbReference type="EMBL" id="AP027734">
    <property type="protein sequence ID" value="BDZ53780.1"/>
    <property type="molecule type" value="Genomic_DNA"/>
</dbReference>
<feature type="transmembrane region" description="Helical" evidence="1">
    <location>
        <begin position="31"/>
        <end position="52"/>
    </location>
</feature>
<sequence>MGRMGQTAEVRDPAARGEVVLARVRRHGRALVLPALLLIVVAGLTVYALPWLDEGWPRLATVIGAGLVVVLGCLLPYLGWLSSRTTITTRRVIVRRGLFVRVRRELAHRSGYDVQVRRGWIQRLWRSGDVLLETGHEVPVVLRDVPGPTLVQAALHELMADAHELGGIAGNGRSASPGGVAATGDAVGWALR</sequence>
<keyword evidence="1" id="KW-0812">Transmembrane</keyword>
<dbReference type="Pfam" id="PF03703">
    <property type="entry name" value="bPH_2"/>
    <property type="match status" value="1"/>
</dbReference>